<evidence type="ECO:0000256" key="3">
    <source>
        <dbReference type="ARBA" id="ARBA00004872"/>
    </source>
</evidence>
<keyword evidence="15" id="KW-1185">Reference proteome</keyword>
<evidence type="ECO:0000256" key="12">
    <source>
        <dbReference type="ARBA" id="ARBA00034924"/>
    </source>
</evidence>
<dbReference type="RefSeq" id="XP_009019965.1">
    <property type="nucleotide sequence ID" value="XM_009021717.1"/>
</dbReference>
<comment type="cofactor">
    <cofactor evidence="1">
        <name>L-ascorbate</name>
        <dbReference type="ChEBI" id="CHEBI:38290"/>
    </cofactor>
</comment>
<organism evidence="14 15">
    <name type="scientific">Helobdella robusta</name>
    <name type="common">Californian leech</name>
    <dbReference type="NCBI Taxonomy" id="6412"/>
    <lineage>
        <taxon>Eukaryota</taxon>
        <taxon>Metazoa</taxon>
        <taxon>Spiralia</taxon>
        <taxon>Lophotrochozoa</taxon>
        <taxon>Annelida</taxon>
        <taxon>Clitellata</taxon>
        <taxon>Hirudinea</taxon>
        <taxon>Rhynchobdellida</taxon>
        <taxon>Glossiphoniidae</taxon>
        <taxon>Helobdella</taxon>
    </lineage>
</organism>
<evidence type="ECO:0000256" key="7">
    <source>
        <dbReference type="ARBA" id="ARBA00022964"/>
    </source>
</evidence>
<reference evidence="14" key="3">
    <citation type="submission" date="2015-06" db="UniProtKB">
        <authorList>
            <consortium name="EnsemblMetazoa"/>
        </authorList>
    </citation>
    <scope>IDENTIFICATION</scope>
</reference>
<keyword evidence="8" id="KW-0560">Oxidoreductase</keyword>
<dbReference type="GeneID" id="20209941"/>
<evidence type="ECO:0000256" key="6">
    <source>
        <dbReference type="ARBA" id="ARBA00022896"/>
    </source>
</evidence>
<dbReference type="GO" id="GO:0031418">
    <property type="term" value="F:L-ascorbic acid binding"/>
    <property type="evidence" value="ECO:0007669"/>
    <property type="project" value="UniProtKB-KW"/>
</dbReference>
<comment type="cofactor">
    <cofactor evidence="2">
        <name>Fe cation</name>
        <dbReference type="ChEBI" id="CHEBI:24875"/>
    </cofactor>
</comment>
<dbReference type="GO" id="GO:0048244">
    <property type="term" value="F:phytanoyl-CoA dioxygenase activity"/>
    <property type="evidence" value="ECO:0000318"/>
    <property type="project" value="GO_Central"/>
</dbReference>
<keyword evidence="6" id="KW-0847">Vitamin C</keyword>
<evidence type="ECO:0000256" key="10">
    <source>
        <dbReference type="ARBA" id="ARBA00034809"/>
    </source>
</evidence>
<evidence type="ECO:0000256" key="9">
    <source>
        <dbReference type="ARBA" id="ARBA00023004"/>
    </source>
</evidence>
<evidence type="ECO:0000313" key="13">
    <source>
        <dbReference type="EMBL" id="ESO02557.1"/>
    </source>
</evidence>
<keyword evidence="9" id="KW-0408">Iron</keyword>
<dbReference type="InParanoid" id="T1FM92"/>
<dbReference type="FunFam" id="2.60.120.620:FF:000012">
    <property type="entry name" value="Phytanoyl-CoA dioxygenase, peroxisomal"/>
    <property type="match status" value="1"/>
</dbReference>
<dbReference type="AlphaFoldDB" id="T1FM92"/>
<gene>
    <name evidence="14" type="primary">20209941</name>
    <name evidence="13" type="ORF">HELRODRAFT_185000</name>
</gene>
<dbReference type="Proteomes" id="UP000015101">
    <property type="component" value="Unassembled WGS sequence"/>
</dbReference>
<dbReference type="PANTHER" id="PTHR21308">
    <property type="entry name" value="PHYTANOYL-COA ALPHA-HYDROXYLASE"/>
    <property type="match status" value="1"/>
</dbReference>
<accession>T1FM92</accession>
<comment type="similarity">
    <text evidence="4">Belongs to the PhyH family.</text>
</comment>
<dbReference type="EnsemblMetazoa" id="HelroT185000">
    <property type="protein sequence ID" value="HelroP185000"/>
    <property type="gene ID" value="HelroG185000"/>
</dbReference>
<dbReference type="STRING" id="6412.T1FM92"/>
<evidence type="ECO:0000256" key="11">
    <source>
        <dbReference type="ARBA" id="ARBA00034921"/>
    </source>
</evidence>
<keyword evidence="7" id="KW-0223">Dioxygenase</keyword>
<dbReference type="Gene3D" id="2.60.120.620">
    <property type="entry name" value="q2cbj1_9rhob like domain"/>
    <property type="match status" value="1"/>
</dbReference>
<dbReference type="EMBL" id="KB096742">
    <property type="protein sequence ID" value="ESO02557.1"/>
    <property type="molecule type" value="Genomic_DNA"/>
</dbReference>
<proteinExistence type="inferred from homology"/>
<dbReference type="GO" id="GO:0046872">
    <property type="term" value="F:metal ion binding"/>
    <property type="evidence" value="ECO:0007669"/>
    <property type="project" value="UniProtKB-KW"/>
</dbReference>
<sequence length="335" mass="38681">MEKYSKRYNIQDEKENEIILGPVSNIVPAVKLPPQRSKYIYTLDVPNQKLTVAQRDFYEENGYLIVKNLVSKEKLDVFYQRFVDIVNGRVSSMGMTIMKDIGLLNKCNGIEELSVTKLQDFQWDNVLFSYCQMPEISDYVTCFVGPNIMAVSTMIINKPPDPGTKTSRHPMHQDLYYFPVRPAERVVCSWTAMEKIDRTNGCLVAIPGTHKLPLMEHEYPNWENGVNKFYHGVKYDPDRDERTWLEMEAGDTVFFHPLLIHGSGTNKSDRMRKSLTCHYAGCECSYVEVKGTPSERVADEIAETLNKRFKSDGKITFYDYCKNRSRLVRGIHVNL</sequence>
<dbReference type="EC" id="1.14.11.18" evidence="10"/>
<evidence type="ECO:0000256" key="4">
    <source>
        <dbReference type="ARBA" id="ARBA00005830"/>
    </source>
</evidence>
<evidence type="ECO:0000313" key="15">
    <source>
        <dbReference type="Proteomes" id="UP000015101"/>
    </source>
</evidence>
<dbReference type="KEGG" id="hro:HELRODRAFT_185000"/>
<dbReference type="HOGENOM" id="CLU_060877_0_0_1"/>
<dbReference type="eggNOG" id="KOG3290">
    <property type="taxonomic scope" value="Eukaryota"/>
</dbReference>
<dbReference type="CTD" id="20209941"/>
<dbReference type="Pfam" id="PF05721">
    <property type="entry name" value="PhyH"/>
    <property type="match status" value="1"/>
</dbReference>
<dbReference type="GO" id="GO:0005777">
    <property type="term" value="C:peroxisome"/>
    <property type="evidence" value="ECO:0007669"/>
    <property type="project" value="UniProtKB-ARBA"/>
</dbReference>
<dbReference type="InterPro" id="IPR008775">
    <property type="entry name" value="Phytyl_CoA_dOase-like"/>
</dbReference>
<dbReference type="OrthoDB" id="2328924at2759"/>
<evidence type="ECO:0000256" key="2">
    <source>
        <dbReference type="ARBA" id="ARBA00001962"/>
    </source>
</evidence>
<dbReference type="InterPro" id="IPR047128">
    <property type="entry name" value="PhyH"/>
</dbReference>
<reference evidence="15" key="1">
    <citation type="submission" date="2012-12" db="EMBL/GenBank/DDBJ databases">
        <authorList>
            <person name="Hellsten U."/>
            <person name="Grimwood J."/>
            <person name="Chapman J.A."/>
            <person name="Shapiro H."/>
            <person name="Aerts A."/>
            <person name="Otillar R.P."/>
            <person name="Terry A.Y."/>
            <person name="Boore J.L."/>
            <person name="Simakov O."/>
            <person name="Marletaz F."/>
            <person name="Cho S.-J."/>
            <person name="Edsinger-Gonzales E."/>
            <person name="Havlak P."/>
            <person name="Kuo D.-H."/>
            <person name="Larsson T."/>
            <person name="Lv J."/>
            <person name="Arendt D."/>
            <person name="Savage R."/>
            <person name="Osoegawa K."/>
            <person name="de Jong P."/>
            <person name="Lindberg D.R."/>
            <person name="Seaver E.C."/>
            <person name="Weisblat D.A."/>
            <person name="Putnam N.H."/>
            <person name="Grigoriev I.V."/>
            <person name="Rokhsar D.S."/>
        </authorList>
    </citation>
    <scope>NUCLEOTIDE SEQUENCE</scope>
</reference>
<comment type="pathway">
    <text evidence="3">Lipid metabolism; fatty acid metabolism.</text>
</comment>
<dbReference type="PANTHER" id="PTHR21308:SF1">
    <property type="entry name" value="PHYTANOYL-COA DIOXYGENASE, PEROXISOMAL"/>
    <property type="match status" value="1"/>
</dbReference>
<dbReference type="SUPFAM" id="SSF51197">
    <property type="entry name" value="Clavaminate synthase-like"/>
    <property type="match status" value="1"/>
</dbReference>
<name>T1FM92_HELRO</name>
<dbReference type="EMBL" id="AMQM01000926">
    <property type="status" value="NOT_ANNOTATED_CDS"/>
    <property type="molecule type" value="Genomic_DNA"/>
</dbReference>
<evidence type="ECO:0000256" key="8">
    <source>
        <dbReference type="ARBA" id="ARBA00023002"/>
    </source>
</evidence>
<keyword evidence="5" id="KW-0479">Metal-binding</keyword>
<evidence type="ECO:0000256" key="1">
    <source>
        <dbReference type="ARBA" id="ARBA00001961"/>
    </source>
</evidence>
<protein>
    <recommendedName>
        <fullName evidence="10">phytanoyl-CoA dioxygenase</fullName>
        <ecNumber evidence="10">1.14.11.18</ecNumber>
    </recommendedName>
    <alternativeName>
        <fullName evidence="11">Phytanic acid oxidase</fullName>
    </alternativeName>
    <alternativeName>
        <fullName evidence="12">Phytanoyl-CoA alpha-hydroxylase</fullName>
    </alternativeName>
</protein>
<dbReference type="OMA" id="CCAWTAM"/>
<evidence type="ECO:0000256" key="5">
    <source>
        <dbReference type="ARBA" id="ARBA00022723"/>
    </source>
</evidence>
<evidence type="ECO:0000313" key="14">
    <source>
        <dbReference type="EnsemblMetazoa" id="HelroP185000"/>
    </source>
</evidence>
<reference evidence="13 15" key="2">
    <citation type="journal article" date="2013" name="Nature">
        <title>Insights into bilaterian evolution from three spiralian genomes.</title>
        <authorList>
            <person name="Simakov O."/>
            <person name="Marletaz F."/>
            <person name="Cho S.J."/>
            <person name="Edsinger-Gonzales E."/>
            <person name="Havlak P."/>
            <person name="Hellsten U."/>
            <person name="Kuo D.H."/>
            <person name="Larsson T."/>
            <person name="Lv J."/>
            <person name="Arendt D."/>
            <person name="Savage R."/>
            <person name="Osoegawa K."/>
            <person name="de Jong P."/>
            <person name="Grimwood J."/>
            <person name="Chapman J.A."/>
            <person name="Shapiro H."/>
            <person name="Aerts A."/>
            <person name="Otillar R.P."/>
            <person name="Terry A.Y."/>
            <person name="Boore J.L."/>
            <person name="Grigoriev I.V."/>
            <person name="Lindberg D.R."/>
            <person name="Seaver E.C."/>
            <person name="Weisblat D.A."/>
            <person name="Putnam N.H."/>
            <person name="Rokhsar D.S."/>
        </authorList>
    </citation>
    <scope>NUCLEOTIDE SEQUENCE</scope>
</reference>
<dbReference type="GO" id="GO:0001561">
    <property type="term" value="P:fatty acid alpha-oxidation"/>
    <property type="evidence" value="ECO:0000318"/>
    <property type="project" value="GO_Central"/>
</dbReference>